<organism evidence="1 2">
    <name type="scientific">Vermiconidia calcicola</name>
    <dbReference type="NCBI Taxonomy" id="1690605"/>
    <lineage>
        <taxon>Eukaryota</taxon>
        <taxon>Fungi</taxon>
        <taxon>Dikarya</taxon>
        <taxon>Ascomycota</taxon>
        <taxon>Pezizomycotina</taxon>
        <taxon>Dothideomycetes</taxon>
        <taxon>Dothideomycetidae</taxon>
        <taxon>Mycosphaerellales</taxon>
        <taxon>Extremaceae</taxon>
        <taxon>Vermiconidia</taxon>
    </lineage>
</organism>
<dbReference type="Proteomes" id="UP001281147">
    <property type="component" value="Unassembled WGS sequence"/>
</dbReference>
<evidence type="ECO:0000313" key="2">
    <source>
        <dbReference type="Proteomes" id="UP001281147"/>
    </source>
</evidence>
<protein>
    <submittedName>
        <fullName evidence="1">Uncharacterized protein</fullName>
    </submittedName>
</protein>
<sequence length="608" mass="64721">MSTLGSDLNHKEMELDEASTVAPTPLARSRTSSLHSGKDVTEKEELHDGKALQGNTAAPTHMARSTANSIHSSDKDLENEKQVGGPLEQVESSMYPGPAKLIPILIAIVLTMFLVALDMTIVATAIPVITDQFHSLQDVGWYGSAFFLTVAAFQSTWGKAYKYFPLKWTFLVAIFIFEVGSLICGVAPNSTALIVGRAIAGVGGAGIASGCYTILAFAVPPARVAAFTGILGATYAVASVIGPLLGGVFTDHVSWRWCFYINLPIGGVAAFIILILFKAPKAAKPVPAPLKEKILQLDLGGAFIFMASIVCLILALQWGGTTKPWSHPDVIGTLVGFVLILIVFVANEWWMDERALLVPRLIKQKTIALMSAYVMFNCAAFFVLIYYLPLYFQSISGVSAADSGVRNLPFIIAIGLCTIASGVCISLFGRYTEFMVFGSTLNAIGAGLIYTLDIGSPSSQWIGYQVVAGIGAGISFQIPIIVGQGVSEPTDISSVSSIILFFQTISGAVFISIAQVLFTNKLLQGVAENVAGVNPARVIAIGATELSRTLAGVLRSYMLGLKNAYIVAIAVACVACVIAVATLVFDNRNLKLKEKIQEDAEAMQKDEA</sequence>
<keyword evidence="2" id="KW-1185">Reference proteome</keyword>
<gene>
    <name evidence="1" type="ORF">LTR37_014711</name>
</gene>
<accession>A0ACC3MSP9</accession>
<evidence type="ECO:0000313" key="1">
    <source>
        <dbReference type="EMBL" id="KAK3702981.1"/>
    </source>
</evidence>
<comment type="caution">
    <text evidence="1">The sequence shown here is derived from an EMBL/GenBank/DDBJ whole genome shotgun (WGS) entry which is preliminary data.</text>
</comment>
<dbReference type="EMBL" id="JAUTXU010000157">
    <property type="protein sequence ID" value="KAK3702981.1"/>
    <property type="molecule type" value="Genomic_DNA"/>
</dbReference>
<reference evidence="1" key="1">
    <citation type="submission" date="2023-07" db="EMBL/GenBank/DDBJ databases">
        <title>Black Yeasts Isolated from many extreme environments.</title>
        <authorList>
            <person name="Coleine C."/>
            <person name="Stajich J.E."/>
            <person name="Selbmann L."/>
        </authorList>
    </citation>
    <scope>NUCLEOTIDE SEQUENCE</scope>
    <source>
        <strain evidence="1">CCFEE 5714</strain>
    </source>
</reference>
<proteinExistence type="predicted"/>
<name>A0ACC3MSP9_9PEZI</name>